<name>A0A392VJ90_9FABA</name>
<accession>A0A392VJ90</accession>
<dbReference type="EMBL" id="LXQA011167343">
    <property type="protein sequence ID" value="MCI87492.1"/>
    <property type="molecule type" value="Genomic_DNA"/>
</dbReference>
<protein>
    <submittedName>
        <fullName evidence="2">Uncharacterized protein</fullName>
    </submittedName>
</protein>
<dbReference type="Proteomes" id="UP000265520">
    <property type="component" value="Unassembled WGS sequence"/>
</dbReference>
<keyword evidence="3" id="KW-1185">Reference proteome</keyword>
<evidence type="ECO:0000313" key="2">
    <source>
        <dbReference type="EMBL" id="MCI87492.1"/>
    </source>
</evidence>
<dbReference type="AlphaFoldDB" id="A0A392VJ90"/>
<proteinExistence type="predicted"/>
<organism evidence="2 3">
    <name type="scientific">Trifolium medium</name>
    <dbReference type="NCBI Taxonomy" id="97028"/>
    <lineage>
        <taxon>Eukaryota</taxon>
        <taxon>Viridiplantae</taxon>
        <taxon>Streptophyta</taxon>
        <taxon>Embryophyta</taxon>
        <taxon>Tracheophyta</taxon>
        <taxon>Spermatophyta</taxon>
        <taxon>Magnoliopsida</taxon>
        <taxon>eudicotyledons</taxon>
        <taxon>Gunneridae</taxon>
        <taxon>Pentapetalae</taxon>
        <taxon>rosids</taxon>
        <taxon>fabids</taxon>
        <taxon>Fabales</taxon>
        <taxon>Fabaceae</taxon>
        <taxon>Papilionoideae</taxon>
        <taxon>50 kb inversion clade</taxon>
        <taxon>NPAAA clade</taxon>
        <taxon>Hologalegina</taxon>
        <taxon>IRL clade</taxon>
        <taxon>Trifolieae</taxon>
        <taxon>Trifolium</taxon>
    </lineage>
</organism>
<reference evidence="2 3" key="1">
    <citation type="journal article" date="2018" name="Front. Plant Sci.">
        <title>Red Clover (Trifolium pratense) and Zigzag Clover (T. medium) - A Picture of Genomic Similarities and Differences.</title>
        <authorList>
            <person name="Dluhosova J."/>
            <person name="Istvanek J."/>
            <person name="Nedelnik J."/>
            <person name="Repkova J."/>
        </authorList>
    </citation>
    <scope>NUCLEOTIDE SEQUENCE [LARGE SCALE GENOMIC DNA]</scope>
    <source>
        <strain evidence="3">cv. 10/8</strain>
        <tissue evidence="2">Leaf</tissue>
    </source>
</reference>
<feature type="region of interest" description="Disordered" evidence="1">
    <location>
        <begin position="1"/>
        <end position="37"/>
    </location>
</feature>
<evidence type="ECO:0000256" key="1">
    <source>
        <dbReference type="SAM" id="MobiDB-lite"/>
    </source>
</evidence>
<evidence type="ECO:0000313" key="3">
    <source>
        <dbReference type="Proteomes" id="UP000265520"/>
    </source>
</evidence>
<sequence>MGCALRGQQKPKPGLQQDRSLAPTSPARRAKDITEPESYNIQFKGNIQQKCFHIL</sequence>
<comment type="caution">
    <text evidence="2">The sequence shown here is derived from an EMBL/GenBank/DDBJ whole genome shotgun (WGS) entry which is preliminary data.</text>
</comment>